<feature type="transmembrane region" description="Helical" evidence="5">
    <location>
        <begin position="296"/>
        <end position="315"/>
    </location>
</feature>
<dbReference type="InterPro" id="IPR001750">
    <property type="entry name" value="ND/Mrp_TM"/>
</dbReference>
<dbReference type="EC" id="7.1.1.-" evidence="5"/>
<evidence type="ECO:0000256" key="3">
    <source>
        <dbReference type="ARBA" id="ARBA00022989"/>
    </source>
</evidence>
<comment type="caution">
    <text evidence="8">The sequence shown here is derived from an EMBL/GenBank/DDBJ whole genome shotgun (WGS) entry which is preliminary data.</text>
</comment>
<reference evidence="8 9" key="1">
    <citation type="submission" date="2016-12" db="EMBL/GenBank/DDBJ databases">
        <title>Study of bacterial adaptation to deep sea.</title>
        <authorList>
            <person name="Song J."/>
            <person name="Yoshizawa S."/>
            <person name="Kogure K."/>
        </authorList>
    </citation>
    <scope>NUCLEOTIDE SEQUENCE [LARGE SCALE GENOMIC DNA]</scope>
    <source>
        <strain evidence="8 9">SAORIC-165</strain>
    </source>
</reference>
<feature type="transmembrane region" description="Helical" evidence="5">
    <location>
        <begin position="157"/>
        <end position="177"/>
    </location>
</feature>
<protein>
    <recommendedName>
        <fullName evidence="5">NADH-quinone oxidoreductase subunit N</fullName>
        <ecNumber evidence="5">7.1.1.-</ecNumber>
    </recommendedName>
    <alternativeName>
        <fullName evidence="5">NADH dehydrogenase I subunit N</fullName>
    </alternativeName>
    <alternativeName>
        <fullName evidence="5">NDH-1 subunit N</fullName>
    </alternativeName>
</protein>
<feature type="transmembrane region" description="Helical" evidence="5">
    <location>
        <begin position="266"/>
        <end position="287"/>
    </location>
</feature>
<name>A0A2S7U1F1_9BACT</name>
<comment type="similarity">
    <text evidence="5">Belongs to the complex I subunit 2 family.</text>
</comment>
<dbReference type="GO" id="GO:0042773">
    <property type="term" value="P:ATP synthesis coupled electron transport"/>
    <property type="evidence" value="ECO:0007669"/>
    <property type="project" value="InterPro"/>
</dbReference>
<feature type="transmembrane region" description="Helical" evidence="5">
    <location>
        <begin position="69"/>
        <end position="90"/>
    </location>
</feature>
<dbReference type="RefSeq" id="WP_165788725.1">
    <property type="nucleotide sequence ID" value="NZ_MQWA01000001.1"/>
</dbReference>
<evidence type="ECO:0000313" key="9">
    <source>
        <dbReference type="Proteomes" id="UP000239907"/>
    </source>
</evidence>
<feature type="transmembrane region" description="Helical" evidence="5">
    <location>
        <begin position="126"/>
        <end position="145"/>
    </location>
</feature>
<dbReference type="GO" id="GO:0050136">
    <property type="term" value="F:NADH dehydrogenase (quinone) (non-electrogenic) activity"/>
    <property type="evidence" value="ECO:0007669"/>
    <property type="project" value="UniProtKB-UniRule"/>
</dbReference>
<evidence type="ECO:0000256" key="6">
    <source>
        <dbReference type="RuleBase" id="RU000320"/>
    </source>
</evidence>
<keyword evidence="9" id="KW-1185">Reference proteome</keyword>
<feature type="transmembrane region" description="Helical" evidence="5">
    <location>
        <begin position="368"/>
        <end position="396"/>
    </location>
</feature>
<evidence type="ECO:0000256" key="5">
    <source>
        <dbReference type="HAMAP-Rule" id="MF_00445"/>
    </source>
</evidence>
<dbReference type="Pfam" id="PF00361">
    <property type="entry name" value="Proton_antipo_M"/>
    <property type="match status" value="1"/>
</dbReference>
<dbReference type="GO" id="GO:0008137">
    <property type="term" value="F:NADH dehydrogenase (ubiquinone) activity"/>
    <property type="evidence" value="ECO:0007669"/>
    <property type="project" value="InterPro"/>
</dbReference>
<comment type="function">
    <text evidence="5">NDH-1 shuttles electrons from NADH, via FMN and iron-sulfur (Fe-S) centers, to quinones in the respiratory chain. The immediate electron acceptor for the enzyme in this species is believed to be ubiquinone. Couples the redox reaction to proton translocation (for every two electrons transferred, four hydrogen ions are translocated across the cytoplasmic membrane), and thus conserves the redox energy in a proton gradient.</text>
</comment>
<dbReference type="EMBL" id="MQWA01000001">
    <property type="protein sequence ID" value="PQJ28410.1"/>
    <property type="molecule type" value="Genomic_DNA"/>
</dbReference>
<feature type="domain" description="NADH:quinone oxidoreductase/Mrp antiporter transmembrane" evidence="7">
    <location>
        <begin position="120"/>
        <end position="415"/>
    </location>
</feature>
<dbReference type="GO" id="GO:0048038">
    <property type="term" value="F:quinone binding"/>
    <property type="evidence" value="ECO:0007669"/>
    <property type="project" value="UniProtKB-KW"/>
</dbReference>
<feature type="transmembrane region" description="Helical" evidence="5">
    <location>
        <begin position="402"/>
        <end position="428"/>
    </location>
</feature>
<keyword evidence="2 5" id="KW-0812">Transmembrane</keyword>
<organism evidence="8 9">
    <name type="scientific">Rubritalea profundi</name>
    <dbReference type="NCBI Taxonomy" id="1658618"/>
    <lineage>
        <taxon>Bacteria</taxon>
        <taxon>Pseudomonadati</taxon>
        <taxon>Verrucomicrobiota</taxon>
        <taxon>Verrucomicrobiia</taxon>
        <taxon>Verrucomicrobiales</taxon>
        <taxon>Rubritaleaceae</taxon>
        <taxon>Rubritalea</taxon>
    </lineage>
</organism>
<accession>A0A2S7U1F1</accession>
<evidence type="ECO:0000256" key="2">
    <source>
        <dbReference type="ARBA" id="ARBA00022692"/>
    </source>
</evidence>
<feature type="transmembrane region" description="Helical" evidence="5">
    <location>
        <begin position="102"/>
        <end position="120"/>
    </location>
</feature>
<feature type="transmembrane region" description="Helical" evidence="5">
    <location>
        <begin position="201"/>
        <end position="225"/>
    </location>
</feature>
<keyword evidence="3 5" id="KW-1133">Transmembrane helix</keyword>
<dbReference type="PANTHER" id="PTHR22773">
    <property type="entry name" value="NADH DEHYDROGENASE"/>
    <property type="match status" value="1"/>
</dbReference>
<keyword evidence="5" id="KW-1003">Cell membrane</keyword>
<keyword evidence="4 5" id="KW-0472">Membrane</keyword>
<proteinExistence type="inferred from homology"/>
<keyword evidence="5" id="KW-0874">Quinone</keyword>
<keyword evidence="5" id="KW-0830">Ubiquinone</keyword>
<evidence type="ECO:0000256" key="1">
    <source>
        <dbReference type="ARBA" id="ARBA00004127"/>
    </source>
</evidence>
<feature type="transmembrane region" description="Helical" evidence="5">
    <location>
        <begin position="449"/>
        <end position="470"/>
    </location>
</feature>
<feature type="transmembrane region" description="Helical" evidence="5">
    <location>
        <begin position="36"/>
        <end position="57"/>
    </location>
</feature>
<dbReference type="InterPro" id="IPR010096">
    <property type="entry name" value="NADH-Q_OxRdtase_suN/2"/>
</dbReference>
<evidence type="ECO:0000256" key="4">
    <source>
        <dbReference type="ARBA" id="ARBA00023136"/>
    </source>
</evidence>
<feature type="transmembrane region" description="Helical" evidence="5">
    <location>
        <begin position="237"/>
        <end position="260"/>
    </location>
</feature>
<gene>
    <name evidence="5" type="primary">nuoN</name>
    <name evidence="8" type="ORF">BSZ32_07730</name>
</gene>
<feature type="transmembrane region" description="Helical" evidence="5">
    <location>
        <begin position="327"/>
        <end position="347"/>
    </location>
</feature>
<sequence length="480" mass="51252">MTAADLQALLPLLILAATSLFILLGAAFLPGHRTAYLITIVGMLVALASIRAAVAQAPHLVGEMLVIDAFALFYIGLLLLAASVVTTFAYDYLKKIHLKAEEFYALLTLATLGGCVLAASNHFATMFLGIELLSVPLYVLIAYVFRKNDSLEAALKYLILAATASAFLLFGMALIYAELGTMHFDGLRDNLQAGIGERRGLLLAGIALMITGFGFKLAVAPFHMWTPDIYQGAPAPVTAFIATISKGAMVALLLRFFGAIPSDQSGAVFTAISCIAVASMTIGNLLALRQTNVKRIMAYSSIAHLGYVLVAFLSGGPQAIESATFYIVSYSIATLSVFGLLAALSNADGEPETLAPFKGLFWRNRSAAVFLSLAIFSLIGIPLTSGFWAKLFIFIAGIQSGLWVLVILLALNSAIGLYYYLRILFVLYSPTDELSELSSTTSPLNRSSFVILAALTLLSLTIGIHPAPLLELVKMLVTTL</sequence>
<dbReference type="Proteomes" id="UP000239907">
    <property type="component" value="Unassembled WGS sequence"/>
</dbReference>
<dbReference type="NCBIfam" id="TIGR01770">
    <property type="entry name" value="NDH_I_N"/>
    <property type="match status" value="1"/>
</dbReference>
<keyword evidence="5" id="KW-0520">NAD</keyword>
<evidence type="ECO:0000259" key="7">
    <source>
        <dbReference type="Pfam" id="PF00361"/>
    </source>
</evidence>
<comment type="catalytic activity">
    <reaction evidence="5">
        <text>a quinone + NADH + 5 H(+)(in) = a quinol + NAD(+) + 4 H(+)(out)</text>
        <dbReference type="Rhea" id="RHEA:57888"/>
        <dbReference type="ChEBI" id="CHEBI:15378"/>
        <dbReference type="ChEBI" id="CHEBI:24646"/>
        <dbReference type="ChEBI" id="CHEBI:57540"/>
        <dbReference type="ChEBI" id="CHEBI:57945"/>
        <dbReference type="ChEBI" id="CHEBI:132124"/>
    </reaction>
</comment>
<feature type="transmembrane region" description="Helical" evidence="5">
    <location>
        <begin position="6"/>
        <end position="29"/>
    </location>
</feature>
<keyword evidence="5" id="KW-0813">Transport</keyword>
<comment type="subcellular location">
    <subcellularLocation>
        <location evidence="5">Cell membrane</location>
        <topology evidence="5">Multi-pass membrane protein</topology>
    </subcellularLocation>
    <subcellularLocation>
        <location evidence="1">Endomembrane system</location>
        <topology evidence="1">Multi-pass membrane protein</topology>
    </subcellularLocation>
    <subcellularLocation>
        <location evidence="6">Membrane</location>
        <topology evidence="6">Multi-pass membrane protein</topology>
    </subcellularLocation>
</comment>
<dbReference type="HAMAP" id="MF_00445">
    <property type="entry name" value="NDH1_NuoN_1"/>
    <property type="match status" value="1"/>
</dbReference>
<keyword evidence="5" id="KW-1278">Translocase</keyword>
<evidence type="ECO:0000313" key="8">
    <source>
        <dbReference type="EMBL" id="PQJ28410.1"/>
    </source>
</evidence>
<comment type="subunit">
    <text evidence="5">NDH-1 is composed of 14 different subunits. Subunits NuoA, H, J, K, L, M, N constitute the membrane sector of the complex.</text>
</comment>
<dbReference type="AlphaFoldDB" id="A0A2S7U1F1"/>
<dbReference type="GO" id="GO:0012505">
    <property type="term" value="C:endomembrane system"/>
    <property type="evidence" value="ECO:0007669"/>
    <property type="project" value="UniProtKB-SubCell"/>
</dbReference>
<dbReference type="GO" id="GO:0005886">
    <property type="term" value="C:plasma membrane"/>
    <property type="evidence" value="ECO:0007669"/>
    <property type="project" value="UniProtKB-SubCell"/>
</dbReference>